<evidence type="ECO:0000256" key="1">
    <source>
        <dbReference type="SAM" id="Phobius"/>
    </source>
</evidence>
<dbReference type="Gene3D" id="1.10.1760.20">
    <property type="match status" value="1"/>
</dbReference>
<name>A0A4R7KVQ1_9CLOT</name>
<gene>
    <name evidence="2" type="ORF">EDD71_101139</name>
</gene>
<dbReference type="OrthoDB" id="1631895at2"/>
<protein>
    <submittedName>
        <fullName evidence="2">Niacin transporter</fullName>
    </submittedName>
</protein>
<keyword evidence="1" id="KW-0812">Transmembrane</keyword>
<accession>A0A4R7KVQ1</accession>
<sequence length="165" mass="17385">MKDVRKLTYTALLTAMAMAIPFLVVLKVQIPPFTATLTAHVPMFISMLLGPGAAIMVGLGSALGFFMNLGLVVGVRAFMHVFVGLAGAVLIKKGIPFNKVVVVTAPLHGLLEALVVVPFTGFNVYSILMIVGVGTILHHAVDGIISSALIKILETVNVYDSIKSA</sequence>
<reference evidence="2 3" key="1">
    <citation type="submission" date="2019-03" db="EMBL/GenBank/DDBJ databases">
        <title>Genomic Encyclopedia of Type Strains, Phase IV (KMG-IV): sequencing the most valuable type-strain genomes for metagenomic binning, comparative biology and taxonomic classification.</title>
        <authorList>
            <person name="Goeker M."/>
        </authorList>
    </citation>
    <scope>NUCLEOTIDE SEQUENCE [LARGE SCALE GENOMIC DNA]</scope>
    <source>
        <strain evidence="2 3">DSM 24455</strain>
    </source>
</reference>
<keyword evidence="1" id="KW-0472">Membrane</keyword>
<proteinExistence type="predicted"/>
<evidence type="ECO:0000313" key="2">
    <source>
        <dbReference type="EMBL" id="TDT63712.1"/>
    </source>
</evidence>
<keyword evidence="1" id="KW-1133">Transmembrane helix</keyword>
<organism evidence="2 3">
    <name type="scientific">Fonticella tunisiensis</name>
    <dbReference type="NCBI Taxonomy" id="1096341"/>
    <lineage>
        <taxon>Bacteria</taxon>
        <taxon>Bacillati</taxon>
        <taxon>Bacillota</taxon>
        <taxon>Clostridia</taxon>
        <taxon>Eubacteriales</taxon>
        <taxon>Clostridiaceae</taxon>
        <taxon>Fonticella</taxon>
    </lineage>
</organism>
<feature type="transmembrane region" description="Helical" evidence="1">
    <location>
        <begin position="111"/>
        <end position="137"/>
    </location>
</feature>
<dbReference type="AlphaFoldDB" id="A0A4R7KVQ1"/>
<dbReference type="RefSeq" id="WP_133626829.1">
    <property type="nucleotide sequence ID" value="NZ_SOAZ01000001.1"/>
</dbReference>
<dbReference type="Proteomes" id="UP000295325">
    <property type="component" value="Unassembled WGS sequence"/>
</dbReference>
<dbReference type="EMBL" id="SOAZ01000001">
    <property type="protein sequence ID" value="TDT63712.1"/>
    <property type="molecule type" value="Genomic_DNA"/>
</dbReference>
<comment type="caution">
    <text evidence="2">The sequence shown here is derived from an EMBL/GenBank/DDBJ whole genome shotgun (WGS) entry which is preliminary data.</text>
</comment>
<keyword evidence="3" id="KW-1185">Reference proteome</keyword>
<feature type="transmembrane region" description="Helical" evidence="1">
    <location>
        <begin position="7"/>
        <end position="24"/>
    </location>
</feature>
<feature type="transmembrane region" description="Helical" evidence="1">
    <location>
        <begin position="44"/>
        <end position="66"/>
    </location>
</feature>
<evidence type="ECO:0000313" key="3">
    <source>
        <dbReference type="Proteomes" id="UP000295325"/>
    </source>
</evidence>
<feature type="transmembrane region" description="Helical" evidence="1">
    <location>
        <begin position="73"/>
        <end position="91"/>
    </location>
</feature>